<dbReference type="InterPro" id="IPR015655">
    <property type="entry name" value="PP2C"/>
</dbReference>
<sequence>MKIAYHRLSRLLSMQEKNLTVGNATAYALKGRRFKMEDRFNIIKNEKTGINLLLFLMGMESKKKNDVAGSTALVALQHKNKLVVANVGDSRGVMCDYKGNAIPLSFDHKPQTVSEHKRIIKAGGFVSIFEGAWRVAGCLAVSRALGNYPLKADNLVSAEPDVTTFDLDVFKPQFMILATDGLWDKFRNEEAVIFVRSRRVKLGSQLCSHWQ</sequence>
<dbReference type="HOGENOM" id="CLU_1306255_0_0_1"/>
<evidence type="ECO:0000259" key="1">
    <source>
        <dbReference type="PROSITE" id="PS51746"/>
    </source>
</evidence>
<dbReference type="eggNOG" id="KOG0698">
    <property type="taxonomic scope" value="Eukaryota"/>
</dbReference>
<proteinExistence type="predicted"/>
<reference evidence="3" key="1">
    <citation type="submission" date="2011-05" db="EMBL/GenBank/DDBJ databases">
        <authorList>
            <person name="Richards S.R."/>
            <person name="Qu J."/>
            <person name="Jiang H."/>
            <person name="Jhangiani S.N."/>
            <person name="Agravi P."/>
            <person name="Goodspeed R."/>
            <person name="Gross S."/>
            <person name="Mandapat C."/>
            <person name="Jackson L."/>
            <person name="Mathew T."/>
            <person name="Pu L."/>
            <person name="Thornton R."/>
            <person name="Saada N."/>
            <person name="Wilczek-Boney K.B."/>
            <person name="Lee S."/>
            <person name="Kovar C."/>
            <person name="Wu Y."/>
            <person name="Scherer S.E."/>
            <person name="Worley K.C."/>
            <person name="Muzny D.M."/>
            <person name="Gibbs R."/>
        </authorList>
    </citation>
    <scope>NUCLEOTIDE SEQUENCE</scope>
    <source>
        <strain evidence="3">Brora</strain>
    </source>
</reference>
<dbReference type="PhylomeDB" id="T1ITS4"/>
<dbReference type="Proteomes" id="UP000014500">
    <property type="component" value="Unassembled WGS sequence"/>
</dbReference>
<dbReference type="Gene3D" id="3.60.40.10">
    <property type="entry name" value="PPM-type phosphatase domain"/>
    <property type="match status" value="1"/>
</dbReference>
<dbReference type="CDD" id="cd00143">
    <property type="entry name" value="PP2Cc"/>
    <property type="match status" value="1"/>
</dbReference>
<organism evidence="2 3">
    <name type="scientific">Strigamia maritima</name>
    <name type="common">European centipede</name>
    <name type="synonym">Geophilus maritimus</name>
    <dbReference type="NCBI Taxonomy" id="126957"/>
    <lineage>
        <taxon>Eukaryota</taxon>
        <taxon>Metazoa</taxon>
        <taxon>Ecdysozoa</taxon>
        <taxon>Arthropoda</taxon>
        <taxon>Myriapoda</taxon>
        <taxon>Chilopoda</taxon>
        <taxon>Pleurostigmophora</taxon>
        <taxon>Geophilomorpha</taxon>
        <taxon>Linotaeniidae</taxon>
        <taxon>Strigamia</taxon>
    </lineage>
</organism>
<keyword evidence="3" id="KW-1185">Reference proteome</keyword>
<dbReference type="STRING" id="126957.T1ITS4"/>
<dbReference type="InterPro" id="IPR036457">
    <property type="entry name" value="PPM-type-like_dom_sf"/>
</dbReference>
<dbReference type="OMA" id="FLMGMES"/>
<dbReference type="EnsemblMetazoa" id="SMAR004531-RA">
    <property type="protein sequence ID" value="SMAR004531-PA"/>
    <property type="gene ID" value="SMAR004531"/>
</dbReference>
<dbReference type="SMART" id="SM00332">
    <property type="entry name" value="PP2Cc"/>
    <property type="match status" value="1"/>
</dbReference>
<dbReference type="GO" id="GO:0004722">
    <property type="term" value="F:protein serine/threonine phosphatase activity"/>
    <property type="evidence" value="ECO:0007669"/>
    <property type="project" value="InterPro"/>
</dbReference>
<evidence type="ECO:0000313" key="2">
    <source>
        <dbReference type="EnsemblMetazoa" id="SMAR004531-PA"/>
    </source>
</evidence>
<accession>T1ITS4</accession>
<dbReference type="EMBL" id="AFFK01019247">
    <property type="status" value="NOT_ANNOTATED_CDS"/>
    <property type="molecule type" value="Genomic_DNA"/>
</dbReference>
<dbReference type="InterPro" id="IPR001932">
    <property type="entry name" value="PPM-type_phosphatase-like_dom"/>
</dbReference>
<reference evidence="2" key="2">
    <citation type="submission" date="2015-02" db="UniProtKB">
        <authorList>
            <consortium name="EnsemblMetazoa"/>
        </authorList>
    </citation>
    <scope>IDENTIFICATION</scope>
</reference>
<dbReference type="SUPFAM" id="SSF81606">
    <property type="entry name" value="PP2C-like"/>
    <property type="match status" value="1"/>
</dbReference>
<dbReference type="PANTHER" id="PTHR13832">
    <property type="entry name" value="PROTEIN PHOSPHATASE 2C"/>
    <property type="match status" value="1"/>
</dbReference>
<evidence type="ECO:0000313" key="3">
    <source>
        <dbReference type="Proteomes" id="UP000014500"/>
    </source>
</evidence>
<dbReference type="Pfam" id="PF00481">
    <property type="entry name" value="PP2C"/>
    <property type="match status" value="1"/>
</dbReference>
<dbReference type="AlphaFoldDB" id="T1ITS4"/>
<dbReference type="PANTHER" id="PTHR13832:SF827">
    <property type="entry name" value="PROTEIN PHOSPHATASE 1L"/>
    <property type="match status" value="1"/>
</dbReference>
<feature type="domain" description="PPM-type phosphatase" evidence="1">
    <location>
        <begin position="1"/>
        <end position="211"/>
    </location>
</feature>
<name>T1ITS4_STRMM</name>
<protein>
    <recommendedName>
        <fullName evidence="1">PPM-type phosphatase domain-containing protein</fullName>
    </recommendedName>
</protein>
<dbReference type="PROSITE" id="PS51746">
    <property type="entry name" value="PPM_2"/>
    <property type="match status" value="1"/>
</dbReference>